<sequence>MAASMDDLVATISNGMHVGQQANDLKELHAKLAQTLQQPTTRPGYAQIPSTSGPHSSGPMPPPAPASSWNEAPANVPVLSGWTSGLGNSPRQVTNHFASIGSAAGNATSAAPVAFVGQRETGFAAPERPHHNTVLPADASPHETVGFAQDAFRPLWEAEGKPAAWKGFAAASKS</sequence>
<protein>
    <submittedName>
        <fullName evidence="2">Uncharacterized protein</fullName>
    </submittedName>
</protein>
<dbReference type="EMBL" id="RSCE01000001">
    <property type="protein sequence ID" value="RSH88142.1"/>
    <property type="molecule type" value="Genomic_DNA"/>
</dbReference>
<feature type="compositionally biased region" description="Low complexity" evidence="1">
    <location>
        <begin position="49"/>
        <end position="58"/>
    </location>
</feature>
<dbReference type="Proteomes" id="UP000279236">
    <property type="component" value="Unassembled WGS sequence"/>
</dbReference>
<name>A0A427YAL4_9TREE</name>
<proteinExistence type="predicted"/>
<accession>A0A427YAL4</accession>
<evidence type="ECO:0000313" key="2">
    <source>
        <dbReference type="EMBL" id="RSH88142.1"/>
    </source>
</evidence>
<reference evidence="2 3" key="1">
    <citation type="submission" date="2018-11" db="EMBL/GenBank/DDBJ databases">
        <title>Genome sequence of Apiotrichum porosum DSM 27194.</title>
        <authorList>
            <person name="Aliyu H."/>
            <person name="Gorte O."/>
            <person name="Ochsenreither K."/>
        </authorList>
    </citation>
    <scope>NUCLEOTIDE SEQUENCE [LARGE SCALE GENOMIC DNA]</scope>
    <source>
        <strain evidence="2 3">DSM 27194</strain>
    </source>
</reference>
<dbReference type="AlphaFoldDB" id="A0A427YAL4"/>
<comment type="caution">
    <text evidence="2">The sequence shown here is derived from an EMBL/GenBank/DDBJ whole genome shotgun (WGS) entry which is preliminary data.</text>
</comment>
<gene>
    <name evidence="2" type="ORF">EHS24_000669</name>
</gene>
<feature type="region of interest" description="Disordered" evidence="1">
    <location>
        <begin position="36"/>
        <end position="72"/>
    </location>
</feature>
<organism evidence="2 3">
    <name type="scientific">Apiotrichum porosum</name>
    <dbReference type="NCBI Taxonomy" id="105984"/>
    <lineage>
        <taxon>Eukaryota</taxon>
        <taxon>Fungi</taxon>
        <taxon>Dikarya</taxon>
        <taxon>Basidiomycota</taxon>
        <taxon>Agaricomycotina</taxon>
        <taxon>Tremellomycetes</taxon>
        <taxon>Trichosporonales</taxon>
        <taxon>Trichosporonaceae</taxon>
        <taxon>Apiotrichum</taxon>
    </lineage>
</organism>
<dbReference type="GeneID" id="39585212"/>
<evidence type="ECO:0000313" key="3">
    <source>
        <dbReference type="Proteomes" id="UP000279236"/>
    </source>
</evidence>
<dbReference type="OrthoDB" id="2592649at2759"/>
<dbReference type="RefSeq" id="XP_028480350.1">
    <property type="nucleotide sequence ID" value="XM_028616493.1"/>
</dbReference>
<keyword evidence="3" id="KW-1185">Reference proteome</keyword>
<evidence type="ECO:0000256" key="1">
    <source>
        <dbReference type="SAM" id="MobiDB-lite"/>
    </source>
</evidence>